<evidence type="ECO:0000313" key="7">
    <source>
        <dbReference type="EMBL" id="NLW34809.1"/>
    </source>
</evidence>
<dbReference type="HAMAP" id="MF_00360">
    <property type="entry name" value="Ribosomal_bS6"/>
    <property type="match status" value="1"/>
</dbReference>
<dbReference type="PANTHER" id="PTHR21011:SF1">
    <property type="entry name" value="SMALL RIBOSOMAL SUBUNIT PROTEIN BS6M"/>
    <property type="match status" value="1"/>
</dbReference>
<gene>
    <name evidence="6 7" type="primary">rpsF</name>
    <name evidence="7" type="ORF">GXY80_04915</name>
</gene>
<dbReference type="InterPro" id="IPR000529">
    <property type="entry name" value="Ribosomal_bS6"/>
</dbReference>
<keyword evidence="2 6" id="KW-0689">Ribosomal protein</keyword>
<dbReference type="GO" id="GO:1990904">
    <property type="term" value="C:ribonucleoprotein complex"/>
    <property type="evidence" value="ECO:0007669"/>
    <property type="project" value="UniProtKB-KW"/>
</dbReference>
<protein>
    <recommendedName>
        <fullName evidence="5 6">Small ribosomal subunit protein bS6</fullName>
    </recommendedName>
</protein>
<evidence type="ECO:0000256" key="3">
    <source>
        <dbReference type="ARBA" id="ARBA00023274"/>
    </source>
</evidence>
<dbReference type="GO" id="GO:0005840">
    <property type="term" value="C:ribosome"/>
    <property type="evidence" value="ECO:0007669"/>
    <property type="project" value="UniProtKB-KW"/>
</dbReference>
<dbReference type="Pfam" id="PF01250">
    <property type="entry name" value="Ribosomal_S6"/>
    <property type="match status" value="1"/>
</dbReference>
<dbReference type="InterPro" id="IPR014717">
    <property type="entry name" value="Transl_elong_EF1B/ribsomal_bS6"/>
</dbReference>
<dbReference type="Proteomes" id="UP000777265">
    <property type="component" value="Unassembled WGS sequence"/>
</dbReference>
<dbReference type="GO" id="GO:0006412">
    <property type="term" value="P:translation"/>
    <property type="evidence" value="ECO:0007669"/>
    <property type="project" value="UniProtKB-UniRule"/>
</dbReference>
<dbReference type="SUPFAM" id="SSF54995">
    <property type="entry name" value="Ribosomal protein S6"/>
    <property type="match status" value="1"/>
</dbReference>
<reference evidence="7" key="2">
    <citation type="submission" date="2020-01" db="EMBL/GenBank/DDBJ databases">
        <authorList>
            <person name="Campanaro S."/>
        </authorList>
    </citation>
    <scope>NUCLEOTIDE SEQUENCE</scope>
    <source>
        <strain evidence="7">AS06rmzACSIP_7</strain>
    </source>
</reference>
<dbReference type="Gene3D" id="3.30.70.60">
    <property type="match status" value="1"/>
</dbReference>
<evidence type="ECO:0000256" key="1">
    <source>
        <dbReference type="ARBA" id="ARBA00009512"/>
    </source>
</evidence>
<comment type="similarity">
    <text evidence="1 6">Belongs to the bacterial ribosomal protein bS6 family.</text>
</comment>
<accession>A0A971M3U6</accession>
<sequence length="117" mass="13538">MGRYENIVVINPDCTKEEEEDLMKRITANIEKNGATIVKIDDWAVRKLAYPIKKKDKGHYFFFLLEMAEESVASLNKFYRTVDLILRHMFVAVTESKKGPEKVPEQVVFDELEGEPA</sequence>
<dbReference type="InterPro" id="IPR020814">
    <property type="entry name" value="Ribosomal_S6_plastid/chlpt"/>
</dbReference>
<dbReference type="GO" id="GO:0070181">
    <property type="term" value="F:small ribosomal subunit rRNA binding"/>
    <property type="evidence" value="ECO:0007669"/>
    <property type="project" value="TreeGrafter"/>
</dbReference>
<keyword evidence="3 6" id="KW-0687">Ribonucleoprotein</keyword>
<dbReference type="InterPro" id="IPR035980">
    <property type="entry name" value="Ribosomal_bS6_sf"/>
</dbReference>
<dbReference type="AlphaFoldDB" id="A0A971M3U6"/>
<dbReference type="GO" id="GO:0003735">
    <property type="term" value="F:structural constituent of ribosome"/>
    <property type="evidence" value="ECO:0007669"/>
    <property type="project" value="InterPro"/>
</dbReference>
<comment type="function">
    <text evidence="4 6">Binds together with bS18 to 16S ribosomal RNA.</text>
</comment>
<dbReference type="EMBL" id="JAAYEE010000082">
    <property type="protein sequence ID" value="NLW34809.1"/>
    <property type="molecule type" value="Genomic_DNA"/>
</dbReference>
<keyword evidence="6" id="KW-0694">RNA-binding</keyword>
<evidence type="ECO:0000256" key="5">
    <source>
        <dbReference type="ARBA" id="ARBA00035294"/>
    </source>
</evidence>
<name>A0A971M3U6_9BACT</name>
<dbReference type="GO" id="GO:0005737">
    <property type="term" value="C:cytoplasm"/>
    <property type="evidence" value="ECO:0007669"/>
    <property type="project" value="UniProtKB-ARBA"/>
</dbReference>
<evidence type="ECO:0000256" key="6">
    <source>
        <dbReference type="HAMAP-Rule" id="MF_00360"/>
    </source>
</evidence>
<evidence type="ECO:0000256" key="2">
    <source>
        <dbReference type="ARBA" id="ARBA00022980"/>
    </source>
</evidence>
<comment type="caution">
    <text evidence="7">The sequence shown here is derived from an EMBL/GenBank/DDBJ whole genome shotgun (WGS) entry which is preliminary data.</text>
</comment>
<dbReference type="CDD" id="cd00473">
    <property type="entry name" value="bS6"/>
    <property type="match status" value="1"/>
</dbReference>
<organism evidence="7 8">
    <name type="scientific">Syntrophorhabdus aromaticivorans</name>
    <dbReference type="NCBI Taxonomy" id="328301"/>
    <lineage>
        <taxon>Bacteria</taxon>
        <taxon>Pseudomonadati</taxon>
        <taxon>Thermodesulfobacteriota</taxon>
        <taxon>Syntrophorhabdia</taxon>
        <taxon>Syntrophorhabdales</taxon>
        <taxon>Syntrophorhabdaceae</taxon>
        <taxon>Syntrophorhabdus</taxon>
    </lineage>
</organism>
<proteinExistence type="inferred from homology"/>
<dbReference type="NCBIfam" id="TIGR00166">
    <property type="entry name" value="S6"/>
    <property type="match status" value="1"/>
</dbReference>
<dbReference type="PANTHER" id="PTHR21011">
    <property type="entry name" value="MITOCHONDRIAL 28S RIBOSOMAL PROTEIN S6"/>
    <property type="match status" value="1"/>
</dbReference>
<evidence type="ECO:0000256" key="4">
    <source>
        <dbReference type="ARBA" id="ARBA00035104"/>
    </source>
</evidence>
<evidence type="ECO:0000313" key="8">
    <source>
        <dbReference type="Proteomes" id="UP000777265"/>
    </source>
</evidence>
<keyword evidence="6" id="KW-0699">rRNA-binding</keyword>
<reference evidence="7" key="1">
    <citation type="journal article" date="2020" name="Biotechnol. Biofuels">
        <title>New insights from the biogas microbiome by comprehensive genome-resolved metagenomics of nearly 1600 species originating from multiple anaerobic digesters.</title>
        <authorList>
            <person name="Campanaro S."/>
            <person name="Treu L."/>
            <person name="Rodriguez-R L.M."/>
            <person name="Kovalovszki A."/>
            <person name="Ziels R.M."/>
            <person name="Maus I."/>
            <person name="Zhu X."/>
            <person name="Kougias P.G."/>
            <person name="Basile A."/>
            <person name="Luo G."/>
            <person name="Schluter A."/>
            <person name="Konstantinidis K.T."/>
            <person name="Angelidaki I."/>
        </authorList>
    </citation>
    <scope>NUCLEOTIDE SEQUENCE</scope>
    <source>
        <strain evidence="7">AS06rmzACSIP_7</strain>
    </source>
</reference>